<comment type="caution">
    <text evidence="2">The sequence shown here is derived from an EMBL/GenBank/DDBJ whole genome shotgun (WGS) entry which is preliminary data.</text>
</comment>
<evidence type="ECO:0000313" key="3">
    <source>
        <dbReference type="Proteomes" id="UP001634394"/>
    </source>
</evidence>
<dbReference type="Proteomes" id="UP001634394">
    <property type="component" value="Unassembled WGS sequence"/>
</dbReference>
<organism evidence="2 3">
    <name type="scientific">Sinanodonta woodiana</name>
    <name type="common">Chinese pond mussel</name>
    <name type="synonym">Anodonta woodiana</name>
    <dbReference type="NCBI Taxonomy" id="1069815"/>
    <lineage>
        <taxon>Eukaryota</taxon>
        <taxon>Metazoa</taxon>
        <taxon>Spiralia</taxon>
        <taxon>Lophotrochozoa</taxon>
        <taxon>Mollusca</taxon>
        <taxon>Bivalvia</taxon>
        <taxon>Autobranchia</taxon>
        <taxon>Heteroconchia</taxon>
        <taxon>Palaeoheterodonta</taxon>
        <taxon>Unionida</taxon>
        <taxon>Unionoidea</taxon>
        <taxon>Unionidae</taxon>
        <taxon>Unioninae</taxon>
        <taxon>Sinanodonta</taxon>
    </lineage>
</organism>
<sequence>MTVKLFLCVMFGLSAQRSVESCNNETLNEIRTILDPFHRFDYYHSSTETYSFICSDKIQRDLVKGALKLEPCLEVYMDDQTYSSVFVPYTRRVLKKLTQQYMTDFCQTFHDVLPHTKCIENLLKSVLVRHELLQSFSTCLWTRPSEEPCSIVNVVVDVAASCILDLVEMECPNAKDTAPAFLNAVLEIIPRDCNNVFFFSPANNAVDAVTRTKLMATVIGFLISASI</sequence>
<accession>A0ABD3UJ07</accession>
<keyword evidence="3" id="KW-1185">Reference proteome</keyword>
<protein>
    <submittedName>
        <fullName evidence="2">Uncharacterized protein</fullName>
    </submittedName>
</protein>
<evidence type="ECO:0000313" key="2">
    <source>
        <dbReference type="EMBL" id="KAL3848088.1"/>
    </source>
</evidence>
<reference evidence="2 3" key="1">
    <citation type="submission" date="2024-11" db="EMBL/GenBank/DDBJ databases">
        <title>Chromosome-level genome assembly of the freshwater bivalve Anodonta woodiana.</title>
        <authorList>
            <person name="Chen X."/>
        </authorList>
    </citation>
    <scope>NUCLEOTIDE SEQUENCE [LARGE SCALE GENOMIC DNA]</scope>
    <source>
        <strain evidence="2">MN2024</strain>
        <tissue evidence="2">Gills</tissue>
    </source>
</reference>
<evidence type="ECO:0000256" key="1">
    <source>
        <dbReference type="SAM" id="SignalP"/>
    </source>
</evidence>
<gene>
    <name evidence="2" type="ORF">ACJMK2_018968</name>
</gene>
<keyword evidence="1" id="KW-0732">Signal</keyword>
<name>A0ABD3UJ07_SINWO</name>
<feature type="signal peptide" evidence="1">
    <location>
        <begin position="1"/>
        <end position="21"/>
    </location>
</feature>
<feature type="chain" id="PRO_5044869705" evidence="1">
    <location>
        <begin position="22"/>
        <end position="227"/>
    </location>
</feature>
<dbReference type="AlphaFoldDB" id="A0ABD3UJ07"/>
<dbReference type="EMBL" id="JBJQND010000016">
    <property type="protein sequence ID" value="KAL3848088.1"/>
    <property type="molecule type" value="Genomic_DNA"/>
</dbReference>
<proteinExistence type="predicted"/>